<dbReference type="InterPro" id="IPR027417">
    <property type="entry name" value="P-loop_NTPase"/>
</dbReference>
<gene>
    <name evidence="2" type="ORF">CVT23_20505</name>
</gene>
<dbReference type="Proteomes" id="UP000229498">
    <property type="component" value="Unassembled WGS sequence"/>
</dbReference>
<dbReference type="Gene3D" id="3.40.50.300">
    <property type="entry name" value="P-loop containing nucleotide triphosphate hydrolases"/>
    <property type="match status" value="1"/>
</dbReference>
<accession>A0A2M9FWL2</accession>
<dbReference type="OrthoDB" id="9804460at2"/>
<dbReference type="PANTHER" id="PTHR13696">
    <property type="entry name" value="P-LOOP CONTAINING NUCLEOSIDE TRIPHOSPHATE HYDROLASE"/>
    <property type="match status" value="1"/>
</dbReference>
<dbReference type="InterPro" id="IPR050678">
    <property type="entry name" value="DNA_Partitioning_ATPase"/>
</dbReference>
<reference evidence="2 3" key="1">
    <citation type="submission" date="2017-11" db="EMBL/GenBank/DDBJ databases">
        <title>Draft genome sequence of Rhizobiales bacterium SY3-13.</title>
        <authorList>
            <person name="Sun C."/>
        </authorList>
    </citation>
    <scope>NUCLEOTIDE SEQUENCE [LARGE SCALE GENOMIC DNA]</scope>
    <source>
        <strain evidence="2 3">SY3-13</strain>
    </source>
</reference>
<organism evidence="2 3">
    <name type="scientific">Minwuia thermotolerans</name>
    <dbReference type="NCBI Taxonomy" id="2056226"/>
    <lineage>
        <taxon>Bacteria</taxon>
        <taxon>Pseudomonadati</taxon>
        <taxon>Pseudomonadota</taxon>
        <taxon>Alphaproteobacteria</taxon>
        <taxon>Minwuiales</taxon>
        <taxon>Minwuiaceae</taxon>
        <taxon>Minwuia</taxon>
    </lineage>
</organism>
<protein>
    <submittedName>
        <fullName evidence="2">Phosphonate ABC transporter ATPase</fullName>
    </submittedName>
</protein>
<dbReference type="PIRSF" id="PIRSF009320">
    <property type="entry name" value="Nuc_binding_HP_1000"/>
    <property type="match status" value="1"/>
</dbReference>
<proteinExistence type="predicted"/>
<dbReference type="Pfam" id="PF01656">
    <property type="entry name" value="CbiA"/>
    <property type="match status" value="1"/>
</dbReference>
<dbReference type="RefSeq" id="WP_109795680.1">
    <property type="nucleotide sequence ID" value="NZ_PIGG01000068.1"/>
</dbReference>
<dbReference type="InterPro" id="IPR002586">
    <property type="entry name" value="CobQ/CobB/MinD/ParA_Nub-bd_dom"/>
</dbReference>
<name>A0A2M9FWL2_9PROT</name>
<evidence type="ECO:0000259" key="1">
    <source>
        <dbReference type="Pfam" id="PF01656"/>
    </source>
</evidence>
<evidence type="ECO:0000313" key="2">
    <source>
        <dbReference type="EMBL" id="PJK27855.1"/>
    </source>
</evidence>
<comment type="caution">
    <text evidence="2">The sequence shown here is derived from an EMBL/GenBank/DDBJ whole genome shotgun (WGS) entry which is preliminary data.</text>
</comment>
<dbReference type="AlphaFoldDB" id="A0A2M9FWL2"/>
<dbReference type="EMBL" id="PHIG01000054">
    <property type="protein sequence ID" value="PJK27855.1"/>
    <property type="molecule type" value="Genomic_DNA"/>
</dbReference>
<feature type="domain" description="CobQ/CobB/MinD/ParA nucleotide binding" evidence="1">
    <location>
        <begin position="3"/>
        <end position="181"/>
    </location>
</feature>
<evidence type="ECO:0000313" key="3">
    <source>
        <dbReference type="Proteomes" id="UP000229498"/>
    </source>
</evidence>
<dbReference type="PANTHER" id="PTHR13696:SF96">
    <property type="entry name" value="COBQ_COBB_MIND_PARA NUCLEOTIDE BINDING DOMAIN-CONTAINING PROTEIN"/>
    <property type="match status" value="1"/>
</dbReference>
<keyword evidence="3" id="KW-1185">Reference proteome</keyword>
<dbReference type="CDD" id="cd02042">
    <property type="entry name" value="ParAB_family"/>
    <property type="match status" value="1"/>
</dbReference>
<sequence>MIIGVVSQKGGVGKSTLARLVAREYAQAGWRVKIADLDIQQGTAFSWQARRLQHGLEPVVAVERFGTVAQAMQTAGAHDLMVLDGPPHASMGTRQIAEASDLVLLPTGLALDDLEPSVLLAHELRKTGVDAGRIAFVLSRVGDSEAELDEARAYIAQGGYRCLMTTLPEKTAYRRASDEGRALTETRFASLKARADALVQEVVDLLETNGKREAA</sequence>
<dbReference type="SUPFAM" id="SSF52540">
    <property type="entry name" value="P-loop containing nucleoside triphosphate hydrolases"/>
    <property type="match status" value="1"/>
</dbReference>